<comment type="caution">
    <text evidence="2">The sequence shown here is derived from an EMBL/GenBank/DDBJ whole genome shotgun (WGS) entry which is preliminary data.</text>
</comment>
<evidence type="ECO:0000256" key="1">
    <source>
        <dbReference type="SAM" id="MobiDB-lite"/>
    </source>
</evidence>
<keyword evidence="3" id="KW-1185">Reference proteome</keyword>
<evidence type="ECO:0000313" key="2">
    <source>
        <dbReference type="EMBL" id="KAJ3605018.1"/>
    </source>
</evidence>
<dbReference type="EMBL" id="JANIIK010000043">
    <property type="protein sequence ID" value="KAJ3605018.1"/>
    <property type="molecule type" value="Genomic_DNA"/>
</dbReference>
<dbReference type="AlphaFoldDB" id="A0A9Q0EES5"/>
<protein>
    <submittedName>
        <fullName evidence="2">Uncharacterized protein</fullName>
    </submittedName>
</protein>
<sequence length="161" mass="17472">MCKGICYLDSDDNHLRGGEPGARPVIGAGSSADSDSDSQTQPGGRRLRGKPVEDSKVEEKKNVIVRLLSELVADQKVAMEAEKEVALGKRPAARPLAGPAPKRRQCQGTKCLGNKTVDNCFGCKRRVCGTCTTKTIRIKYCHHCCPVVKPRKVPTGNRQTK</sequence>
<gene>
    <name evidence="2" type="ORF">NHX12_027069</name>
</gene>
<reference evidence="2" key="1">
    <citation type="submission" date="2022-07" db="EMBL/GenBank/DDBJ databases">
        <title>Chromosome-level genome of Muraenolepis orangiensis.</title>
        <authorList>
            <person name="Kim J."/>
        </authorList>
    </citation>
    <scope>NUCLEOTIDE SEQUENCE</scope>
    <source>
        <strain evidence="2">KU_S4_2022</strain>
        <tissue evidence="2">Muscle</tissue>
    </source>
</reference>
<organism evidence="2 3">
    <name type="scientific">Muraenolepis orangiensis</name>
    <name type="common">Patagonian moray cod</name>
    <dbReference type="NCBI Taxonomy" id="630683"/>
    <lineage>
        <taxon>Eukaryota</taxon>
        <taxon>Metazoa</taxon>
        <taxon>Chordata</taxon>
        <taxon>Craniata</taxon>
        <taxon>Vertebrata</taxon>
        <taxon>Euteleostomi</taxon>
        <taxon>Actinopterygii</taxon>
        <taxon>Neopterygii</taxon>
        <taxon>Teleostei</taxon>
        <taxon>Neoteleostei</taxon>
        <taxon>Acanthomorphata</taxon>
        <taxon>Zeiogadaria</taxon>
        <taxon>Gadariae</taxon>
        <taxon>Gadiformes</taxon>
        <taxon>Muraenolepidoidei</taxon>
        <taxon>Muraenolepididae</taxon>
        <taxon>Muraenolepis</taxon>
    </lineage>
</organism>
<evidence type="ECO:0000313" key="3">
    <source>
        <dbReference type="Proteomes" id="UP001148018"/>
    </source>
</evidence>
<dbReference type="Proteomes" id="UP001148018">
    <property type="component" value="Unassembled WGS sequence"/>
</dbReference>
<accession>A0A9Q0EES5</accession>
<name>A0A9Q0EES5_9TELE</name>
<feature type="region of interest" description="Disordered" evidence="1">
    <location>
        <begin position="9"/>
        <end position="56"/>
    </location>
</feature>
<proteinExistence type="predicted"/>